<dbReference type="InterPro" id="IPR005019">
    <property type="entry name" value="Adenine_glyco"/>
</dbReference>
<dbReference type="GO" id="GO:0046872">
    <property type="term" value="F:metal ion binding"/>
    <property type="evidence" value="ECO:0007669"/>
    <property type="project" value="UniProtKB-KW"/>
</dbReference>
<reference evidence="10 11" key="1">
    <citation type="journal article" date="2015" name="Genome Announc.">
        <title>Genomes of Geoalkalibacter ferrihydriticus Z-0531T and Geoalkalibacter subterraneus Red1T, Two Haloalkaliphilic Metal-Reducing Deltaproteobacteria.</title>
        <authorList>
            <person name="Badalamenti J.P."/>
            <person name="Krajmalnik-Brown R."/>
            <person name="Torres C.I."/>
            <person name="Bond D.R."/>
        </authorList>
    </citation>
    <scope>NUCLEOTIDE SEQUENCE [LARGE SCALE GENOMIC DNA]</scope>
    <source>
        <strain evidence="10 11">Red1</strain>
    </source>
</reference>
<dbReference type="EC" id="3.2.2.20" evidence="8"/>
<comment type="catalytic activity">
    <reaction evidence="6">
        <text>Hydrolysis of alkylated DNA, releasing 3-methyladenine.</text>
        <dbReference type="EC" id="3.2.2.20"/>
    </reaction>
</comment>
<sequence>MNGSSNPQILSRCPWVDLSMPDYVAYHDDEWGVPVHDDRLLFEFQVLESAQAGLSWYTVLRKRENYRIAFDYFDPGTVARYNDKKIEQLLGNPGIIRNRAKIASSINNAKRFLQVQEDFGSFDAYVWRFVDGLPKVNSLRNLSDYPASSPESDALSRDLKQRGFTFVGSTICYAFMQATGLVNDHSLDCFRRVEILSGYS</sequence>
<feature type="binding site" evidence="9">
    <location>
        <position position="185"/>
    </location>
    <ligand>
        <name>Zn(2+)</name>
        <dbReference type="ChEBI" id="CHEBI:29105"/>
    </ligand>
</feature>
<feature type="binding site" evidence="9">
    <location>
        <position position="13"/>
    </location>
    <ligand>
        <name>Zn(2+)</name>
        <dbReference type="ChEBI" id="CHEBI:29105"/>
    </ligand>
</feature>
<dbReference type="Gene3D" id="1.10.340.30">
    <property type="entry name" value="Hypothetical protein, domain 2"/>
    <property type="match status" value="1"/>
</dbReference>
<keyword evidence="4 9" id="KW-0862">Zinc</keyword>
<evidence type="ECO:0000256" key="6">
    <source>
        <dbReference type="ARBA" id="ARBA00052558"/>
    </source>
</evidence>
<keyword evidence="2" id="KW-0227">DNA damage</keyword>
<evidence type="ECO:0000256" key="3">
    <source>
        <dbReference type="ARBA" id="ARBA00022801"/>
    </source>
</evidence>
<evidence type="ECO:0000313" key="11">
    <source>
        <dbReference type="Proteomes" id="UP000035036"/>
    </source>
</evidence>
<accession>A0A0B5FRP9</accession>
<evidence type="ECO:0000256" key="7">
    <source>
        <dbReference type="ARBA" id="ARBA00057608"/>
    </source>
</evidence>
<dbReference type="HOGENOM" id="CLU_083758_1_0_7"/>
<keyword evidence="1 9" id="KW-0479">Metal-binding</keyword>
<evidence type="ECO:0000256" key="2">
    <source>
        <dbReference type="ARBA" id="ARBA00022763"/>
    </source>
</evidence>
<name>A0A0B5FRP9_9BACT</name>
<keyword evidence="3" id="KW-0378">Hydrolase</keyword>
<dbReference type="SUPFAM" id="SSF48150">
    <property type="entry name" value="DNA-glycosylase"/>
    <property type="match status" value="1"/>
</dbReference>
<dbReference type="OrthoDB" id="9807664at2"/>
<dbReference type="PANTHER" id="PTHR30037">
    <property type="entry name" value="DNA-3-METHYLADENINE GLYCOSYLASE 1"/>
    <property type="match status" value="1"/>
</dbReference>
<dbReference type="GO" id="GO:0006284">
    <property type="term" value="P:base-excision repair"/>
    <property type="evidence" value="ECO:0007669"/>
    <property type="project" value="InterPro"/>
</dbReference>
<keyword evidence="5" id="KW-0234">DNA repair</keyword>
<dbReference type="Proteomes" id="UP000035036">
    <property type="component" value="Chromosome"/>
</dbReference>
<feature type="binding site" evidence="9">
    <location>
        <position position="189"/>
    </location>
    <ligand>
        <name>Zn(2+)</name>
        <dbReference type="ChEBI" id="CHEBI:29105"/>
    </ligand>
</feature>
<dbReference type="InterPro" id="IPR011257">
    <property type="entry name" value="DNA_glycosylase"/>
</dbReference>
<dbReference type="GO" id="GO:0008725">
    <property type="term" value="F:DNA-3-methyladenine glycosylase activity"/>
    <property type="evidence" value="ECO:0007669"/>
    <property type="project" value="UniProtKB-EC"/>
</dbReference>
<evidence type="ECO:0000256" key="8">
    <source>
        <dbReference type="ARBA" id="ARBA00066766"/>
    </source>
</evidence>
<comment type="function">
    <text evidence="7">Hydrolysis of the deoxyribose N-glycosidic bond to excise 3-methyladenine from the damaged DNA polymer formed by alkylation lesions.</text>
</comment>
<dbReference type="PANTHER" id="PTHR30037:SF4">
    <property type="entry name" value="DNA-3-METHYLADENINE GLYCOSYLASE I"/>
    <property type="match status" value="1"/>
</dbReference>
<proteinExistence type="predicted"/>
<dbReference type="EMBL" id="CP010311">
    <property type="protein sequence ID" value="AJF06251.1"/>
    <property type="molecule type" value="Genomic_DNA"/>
</dbReference>
<dbReference type="STRING" id="483547.GSUB_06350"/>
<evidence type="ECO:0000313" key="10">
    <source>
        <dbReference type="EMBL" id="AJF06251.1"/>
    </source>
</evidence>
<evidence type="ECO:0000256" key="4">
    <source>
        <dbReference type="ARBA" id="ARBA00022833"/>
    </source>
</evidence>
<dbReference type="RefSeq" id="WP_040199804.1">
    <property type="nucleotide sequence ID" value="NZ_CP010311.1"/>
</dbReference>
<dbReference type="AlphaFoldDB" id="A0A0B5FRP9"/>
<organism evidence="10 11">
    <name type="scientific">Geoalkalibacter subterraneus</name>
    <dbReference type="NCBI Taxonomy" id="483547"/>
    <lineage>
        <taxon>Bacteria</taxon>
        <taxon>Pseudomonadati</taxon>
        <taxon>Thermodesulfobacteriota</taxon>
        <taxon>Desulfuromonadia</taxon>
        <taxon>Desulfuromonadales</taxon>
        <taxon>Geoalkalibacteraceae</taxon>
        <taxon>Geoalkalibacter</taxon>
    </lineage>
</organism>
<dbReference type="InterPro" id="IPR052891">
    <property type="entry name" value="DNA-3mA_glycosylase"/>
</dbReference>
<keyword evidence="11" id="KW-1185">Reference proteome</keyword>
<evidence type="ECO:0000256" key="5">
    <source>
        <dbReference type="ARBA" id="ARBA00023204"/>
    </source>
</evidence>
<protein>
    <recommendedName>
        <fullName evidence="8">DNA-3-methyladenine glycosylase I</fullName>
        <ecNumber evidence="8">3.2.2.20</ecNumber>
    </recommendedName>
</protein>
<evidence type="ECO:0000256" key="1">
    <source>
        <dbReference type="ARBA" id="ARBA00022723"/>
    </source>
</evidence>
<dbReference type="FunFam" id="1.10.340.30:FF:000009">
    <property type="entry name" value="DNA-3-methyladenine glycosylase I"/>
    <property type="match status" value="1"/>
</dbReference>
<dbReference type="KEGG" id="gsb:GSUB_06350"/>
<evidence type="ECO:0000256" key="9">
    <source>
        <dbReference type="PIRSR" id="PIRSR605019-1"/>
    </source>
</evidence>
<gene>
    <name evidence="10" type="ORF">GSUB_06350</name>
</gene>
<dbReference type="Pfam" id="PF03352">
    <property type="entry name" value="Adenine_glyco"/>
    <property type="match status" value="1"/>
</dbReference>
<feature type="binding site" evidence="9">
    <location>
        <position position="27"/>
    </location>
    <ligand>
        <name>Zn(2+)</name>
        <dbReference type="ChEBI" id="CHEBI:29105"/>
    </ligand>
</feature>